<dbReference type="GO" id="GO:0005737">
    <property type="term" value="C:cytoplasm"/>
    <property type="evidence" value="ECO:0007669"/>
    <property type="project" value="UniProtKB-ARBA"/>
</dbReference>
<feature type="coiled-coil region" evidence="1">
    <location>
        <begin position="386"/>
        <end position="413"/>
    </location>
</feature>
<feature type="coiled-coil region" evidence="1">
    <location>
        <begin position="832"/>
        <end position="869"/>
    </location>
</feature>
<keyword evidence="1" id="KW-0175">Coiled coil</keyword>
<dbReference type="GeneID" id="25562942"/>
<evidence type="ECO:0000256" key="1">
    <source>
        <dbReference type="SAM" id="Coils"/>
    </source>
</evidence>
<dbReference type="GO" id="GO:0005856">
    <property type="term" value="C:cytoskeleton"/>
    <property type="evidence" value="ECO:0007669"/>
    <property type="project" value="TreeGrafter"/>
</dbReference>
<dbReference type="Proteomes" id="UP000054408">
    <property type="component" value="Unassembled WGS sequence"/>
</dbReference>
<dbReference type="PANTHER" id="PTHR45920:SF7">
    <property type="entry name" value="FORMIN-G"/>
    <property type="match status" value="1"/>
</dbReference>
<dbReference type="InterPro" id="IPR042201">
    <property type="entry name" value="FH2_Formin_sf"/>
</dbReference>
<dbReference type="Gene3D" id="1.20.58.2220">
    <property type="entry name" value="Formin, FH2 domain"/>
    <property type="match status" value="1"/>
</dbReference>
<evidence type="ECO:0000256" key="2">
    <source>
        <dbReference type="SAM" id="MobiDB-lite"/>
    </source>
</evidence>
<dbReference type="GO" id="GO:0051015">
    <property type="term" value="F:actin filament binding"/>
    <property type="evidence" value="ECO:0007669"/>
    <property type="project" value="TreeGrafter"/>
</dbReference>
<dbReference type="PANTHER" id="PTHR45920">
    <property type="entry name" value="FORMIN HOMOLOGY 2 DOMAIN CONTAINING, ISOFORM I"/>
    <property type="match status" value="1"/>
</dbReference>
<organism evidence="4 5">
    <name type="scientific">Thecamonas trahens ATCC 50062</name>
    <dbReference type="NCBI Taxonomy" id="461836"/>
    <lineage>
        <taxon>Eukaryota</taxon>
        <taxon>Apusozoa</taxon>
        <taxon>Apusomonadida</taxon>
        <taxon>Apusomonadidae</taxon>
        <taxon>Thecamonas</taxon>
    </lineage>
</organism>
<feature type="compositionally biased region" description="Low complexity" evidence="2">
    <location>
        <begin position="99"/>
        <end position="109"/>
    </location>
</feature>
<dbReference type="RefSeq" id="XP_013760172.1">
    <property type="nucleotide sequence ID" value="XM_013904718.1"/>
</dbReference>
<protein>
    <recommendedName>
        <fullName evidence="3">FH2 domain-containing protein</fullName>
    </recommendedName>
</protein>
<dbReference type="Pfam" id="PF02181">
    <property type="entry name" value="FH2"/>
    <property type="match status" value="1"/>
</dbReference>
<feature type="region of interest" description="Disordered" evidence="2">
    <location>
        <begin position="687"/>
        <end position="715"/>
    </location>
</feature>
<feature type="coiled-coil region" evidence="1">
    <location>
        <begin position="196"/>
        <end position="353"/>
    </location>
</feature>
<keyword evidence="5" id="KW-1185">Reference proteome</keyword>
<feature type="compositionally biased region" description="Basic and acidic residues" evidence="2">
    <location>
        <begin position="1"/>
        <end position="60"/>
    </location>
</feature>
<proteinExistence type="predicted"/>
<dbReference type="EMBL" id="GL349444">
    <property type="protein sequence ID" value="KNC46899.1"/>
    <property type="molecule type" value="Genomic_DNA"/>
</dbReference>
<feature type="compositionally biased region" description="Basic and acidic residues" evidence="2">
    <location>
        <begin position="77"/>
        <end position="91"/>
    </location>
</feature>
<dbReference type="SUPFAM" id="SSF101447">
    <property type="entry name" value="Formin homology 2 domain (FH2 domain)"/>
    <property type="match status" value="1"/>
</dbReference>
<name>A0A0L0D3M7_THETB</name>
<dbReference type="OrthoDB" id="427644at2759"/>
<feature type="domain" description="FH2" evidence="3">
    <location>
        <begin position="427"/>
        <end position="865"/>
    </location>
</feature>
<feature type="region of interest" description="Disordered" evidence="2">
    <location>
        <begin position="1"/>
        <end position="179"/>
    </location>
</feature>
<feature type="compositionally biased region" description="Polar residues" evidence="2">
    <location>
        <begin position="703"/>
        <end position="715"/>
    </location>
</feature>
<reference evidence="4 5" key="1">
    <citation type="submission" date="2010-05" db="EMBL/GenBank/DDBJ databases">
        <title>The Genome Sequence of Thecamonas trahens ATCC 50062.</title>
        <authorList>
            <consortium name="The Broad Institute Genome Sequencing Platform"/>
            <person name="Russ C."/>
            <person name="Cuomo C."/>
            <person name="Shea T."/>
            <person name="Young S.K."/>
            <person name="Zeng Q."/>
            <person name="Koehrsen M."/>
            <person name="Haas B."/>
            <person name="Borodovsky M."/>
            <person name="Guigo R."/>
            <person name="Alvarado L."/>
            <person name="Berlin A."/>
            <person name="Bochicchio J."/>
            <person name="Borenstein D."/>
            <person name="Chapman S."/>
            <person name="Chen Z."/>
            <person name="Freedman E."/>
            <person name="Gellesch M."/>
            <person name="Goldberg J."/>
            <person name="Griggs A."/>
            <person name="Gujja S."/>
            <person name="Heilman E."/>
            <person name="Heiman D."/>
            <person name="Hepburn T."/>
            <person name="Howarth C."/>
            <person name="Jen D."/>
            <person name="Larson L."/>
            <person name="Mehta T."/>
            <person name="Park D."/>
            <person name="Pearson M."/>
            <person name="Roberts A."/>
            <person name="Saif S."/>
            <person name="Shenoy N."/>
            <person name="Sisk P."/>
            <person name="Stolte C."/>
            <person name="Sykes S."/>
            <person name="Thomson T."/>
            <person name="Walk T."/>
            <person name="White J."/>
            <person name="Yandava C."/>
            <person name="Burger G."/>
            <person name="Gray M.W."/>
            <person name="Holland P.W.H."/>
            <person name="King N."/>
            <person name="Lang F.B.F."/>
            <person name="Roger A.J."/>
            <person name="Ruiz-Trillo I."/>
            <person name="Lander E."/>
            <person name="Nusbaum C."/>
        </authorList>
    </citation>
    <scope>NUCLEOTIDE SEQUENCE [LARGE SCALE GENOMIC DNA]</scope>
    <source>
        <strain evidence="4 5">ATCC 50062</strain>
    </source>
</reference>
<evidence type="ECO:0000259" key="3">
    <source>
        <dbReference type="PROSITE" id="PS51444"/>
    </source>
</evidence>
<evidence type="ECO:0000313" key="5">
    <source>
        <dbReference type="Proteomes" id="UP000054408"/>
    </source>
</evidence>
<evidence type="ECO:0000313" key="4">
    <source>
        <dbReference type="EMBL" id="KNC46899.1"/>
    </source>
</evidence>
<dbReference type="eggNOG" id="KOG1925">
    <property type="taxonomic scope" value="Eukaryota"/>
</dbReference>
<dbReference type="AlphaFoldDB" id="A0A0L0D3M7"/>
<dbReference type="InterPro" id="IPR015425">
    <property type="entry name" value="FH2_Formin"/>
</dbReference>
<dbReference type="OMA" id="VAKHTNI"/>
<dbReference type="GO" id="GO:0030866">
    <property type="term" value="P:cortical actin cytoskeleton organization"/>
    <property type="evidence" value="ECO:0007669"/>
    <property type="project" value="TreeGrafter"/>
</dbReference>
<dbReference type="PROSITE" id="PS51444">
    <property type="entry name" value="FH2"/>
    <property type="match status" value="1"/>
</dbReference>
<feature type="compositionally biased region" description="Low complexity" evidence="2">
    <location>
        <begin position="119"/>
        <end position="165"/>
    </location>
</feature>
<gene>
    <name evidence="4" type="ORF">AMSG_03330</name>
</gene>
<accession>A0A0L0D3M7</accession>
<dbReference type="SMART" id="SM00498">
    <property type="entry name" value="FH2"/>
    <property type="match status" value="1"/>
</dbReference>
<sequence>MGKDKAKEKEAKARAKAEAKRAKEEAKRAKEEAKRAKKEAKEREKAEKAAKKKAEKEAKSKKARKKGKSSESAKVPQKAEKVPDAAPERNPEPVPQTEAPAAAKPARASAKGKGKAKAKQAAANSGSGSSSSSSSGYSSGSGSSSSSSGSRSDAGGDEAGASGPAVKAAVPSGESKMRGARGLSALVAKHTNIEALTVVKAENRLLKEKNESLSADVKELTAENTRLAAKQEKTKTKLDGLREAYTDMSTAFEQAKTKNQELVAIVAEVQKEAGKLEAQIEHDATAHAAAIRELKAELNDKLSELEAAAVDRDAAAASRDAAAADAAAAAAAAAELQIQVSQLAEELKELKARAPLMQPSPEKAVQAESVAASDSEAASAELLAEVETLKASLAGKDEELAKLRSQLEEARSAASGMPGGAIALPRGKPKIKPRVRMKGLFWKKVKTLPPTHPQYVPTVWEDLEEPEFDIDRLEELFGKKTGGGSGASGGATAVAAAKPKFTNVLDGKRYNAVAFMMAKLPKAPELARAVLELDDSVLNPEAVSQLLANMGTPEEIAAIKSADTSEAPLDRPEQFVLDLSEIPLLGKRLLVWKNVQSFAEAAADVSQPLAALDDAISETKSSPLLLDIIAHVLAVGNYLNGSTSRGQAMGYDLDSLFKINDLKDSRNKSTLLHFVVNEIMDKAAATAAAATAERSSDGDGDEQQQPSEAATSNQTDPLALAEQLAAVPAGARVSLDELEGGIKRLTKLVAETQAAAKVVMEASAGEDGEGASSGDAFATKLVPELARMEADVAEFQDTFTKLAAGFTDMLLFYGYTKRSVSKVKPNEFFASLAEFTEAYEAVREKIVKARAKAAKAREAEQKLARERQERLKHLGDLAVDDGSTRELTEAGVAATSLSRASTVDDLVMSLKSGGSSDKKKRRRN</sequence>